<dbReference type="EMBL" id="DS547112">
    <property type="protein sequence ID" value="EDR05589.1"/>
    <property type="molecule type" value="Genomic_DNA"/>
</dbReference>
<dbReference type="HOGENOM" id="CLU_208695_0_0_1"/>
<accession>B0DIL3</accession>
<dbReference type="AlphaFoldDB" id="B0DIL3"/>
<dbReference type="RefSeq" id="XP_001883693.1">
    <property type="nucleotide sequence ID" value="XM_001883658.1"/>
</dbReference>
<reference evidence="1 2" key="1">
    <citation type="journal article" date="2008" name="Nature">
        <title>The genome of Laccaria bicolor provides insights into mycorrhizal symbiosis.</title>
        <authorList>
            <person name="Martin F."/>
            <person name="Aerts A."/>
            <person name="Ahren D."/>
            <person name="Brun A."/>
            <person name="Danchin E.G.J."/>
            <person name="Duchaussoy F."/>
            <person name="Gibon J."/>
            <person name="Kohler A."/>
            <person name="Lindquist E."/>
            <person name="Pereda V."/>
            <person name="Salamov A."/>
            <person name="Shapiro H.J."/>
            <person name="Wuyts J."/>
            <person name="Blaudez D."/>
            <person name="Buee M."/>
            <person name="Brokstein P."/>
            <person name="Canbaeck B."/>
            <person name="Cohen D."/>
            <person name="Courty P.E."/>
            <person name="Coutinho P.M."/>
            <person name="Delaruelle C."/>
            <person name="Detter J.C."/>
            <person name="Deveau A."/>
            <person name="DiFazio S."/>
            <person name="Duplessis S."/>
            <person name="Fraissinet-Tachet L."/>
            <person name="Lucic E."/>
            <person name="Frey-Klett P."/>
            <person name="Fourrey C."/>
            <person name="Feussner I."/>
            <person name="Gay G."/>
            <person name="Grimwood J."/>
            <person name="Hoegger P.J."/>
            <person name="Jain P."/>
            <person name="Kilaru S."/>
            <person name="Labbe J."/>
            <person name="Lin Y.C."/>
            <person name="Legue V."/>
            <person name="Le Tacon F."/>
            <person name="Marmeisse R."/>
            <person name="Melayah D."/>
            <person name="Montanini B."/>
            <person name="Muratet M."/>
            <person name="Nehls U."/>
            <person name="Niculita-Hirzel H."/>
            <person name="Oudot-Le Secq M.P."/>
            <person name="Peter M."/>
            <person name="Quesneville H."/>
            <person name="Rajashekar B."/>
            <person name="Reich M."/>
            <person name="Rouhier N."/>
            <person name="Schmutz J."/>
            <person name="Yin T."/>
            <person name="Chalot M."/>
            <person name="Henrissat B."/>
            <person name="Kuees U."/>
            <person name="Lucas S."/>
            <person name="Van de Peer Y."/>
            <person name="Podila G.K."/>
            <person name="Polle A."/>
            <person name="Pukkila P.J."/>
            <person name="Richardson P.M."/>
            <person name="Rouze P."/>
            <person name="Sanders I.R."/>
            <person name="Stajich J.E."/>
            <person name="Tunlid A."/>
            <person name="Tuskan G."/>
            <person name="Grigoriev I.V."/>
        </authorList>
    </citation>
    <scope>NUCLEOTIDE SEQUENCE [LARGE SCALE GENOMIC DNA]</scope>
    <source>
        <strain evidence="2">S238N-H82 / ATCC MYA-4686</strain>
    </source>
</reference>
<dbReference type="GeneID" id="6079276"/>
<dbReference type="KEGG" id="lbc:LACBIDRAFT_302913"/>
<sequence length="54" mass="6138">MTTRCAQCKGVQGSECWTRGWVGRSAIGRKKDFWNPLQDSPKLVFQGDLQYSCI</sequence>
<name>B0DIL3_LACBS</name>
<dbReference type="Proteomes" id="UP000001194">
    <property type="component" value="Unassembled WGS sequence"/>
</dbReference>
<keyword evidence="2" id="KW-1185">Reference proteome</keyword>
<gene>
    <name evidence="1" type="ORF">LACBIDRAFT_302913</name>
</gene>
<proteinExistence type="predicted"/>
<protein>
    <submittedName>
        <fullName evidence="1">Predicted protein</fullName>
    </submittedName>
</protein>
<evidence type="ECO:0000313" key="2">
    <source>
        <dbReference type="Proteomes" id="UP000001194"/>
    </source>
</evidence>
<evidence type="ECO:0000313" key="1">
    <source>
        <dbReference type="EMBL" id="EDR05589.1"/>
    </source>
</evidence>
<dbReference type="InParanoid" id="B0DIL3"/>
<organism evidence="2">
    <name type="scientific">Laccaria bicolor (strain S238N-H82 / ATCC MYA-4686)</name>
    <name type="common">Bicoloured deceiver</name>
    <name type="synonym">Laccaria laccata var. bicolor</name>
    <dbReference type="NCBI Taxonomy" id="486041"/>
    <lineage>
        <taxon>Eukaryota</taxon>
        <taxon>Fungi</taxon>
        <taxon>Dikarya</taxon>
        <taxon>Basidiomycota</taxon>
        <taxon>Agaricomycotina</taxon>
        <taxon>Agaricomycetes</taxon>
        <taxon>Agaricomycetidae</taxon>
        <taxon>Agaricales</taxon>
        <taxon>Agaricineae</taxon>
        <taxon>Hydnangiaceae</taxon>
        <taxon>Laccaria</taxon>
    </lineage>
</organism>